<name>A0ABT2WCI3_9BACI</name>
<dbReference type="SUPFAM" id="SSF82171">
    <property type="entry name" value="DPP6 N-terminal domain-like"/>
    <property type="match status" value="1"/>
</dbReference>
<accession>A0ABT2WCI3</accession>
<keyword evidence="3" id="KW-1185">Reference proteome</keyword>
<reference evidence="2 3" key="1">
    <citation type="submission" date="2022-10" db="EMBL/GenBank/DDBJ databases">
        <title>Description of Fervidibacillus gen. nov. in the family Fervidibacillaceae fam. nov. with two species, Fervidibacillus albus sp. nov., and Fervidibacillus halotolerans sp. nov., isolated from tidal flat sediments.</title>
        <authorList>
            <person name="Kwon K.K."/>
            <person name="Yang S.-H."/>
        </authorList>
    </citation>
    <scope>NUCLEOTIDE SEQUENCE [LARGE SCALE GENOMIC DNA]</scope>
    <source>
        <strain evidence="2 3">DSM 23332</strain>
    </source>
</reference>
<dbReference type="Proteomes" id="UP001208656">
    <property type="component" value="Unassembled WGS sequence"/>
</dbReference>
<comment type="caution">
    <text evidence="2">The sequence shown here is derived from an EMBL/GenBank/DDBJ whole genome shotgun (WGS) entry which is preliminary data.</text>
</comment>
<proteinExistence type="predicted"/>
<dbReference type="PANTHER" id="PTHR36842:SF1">
    <property type="entry name" value="PROTEIN TOLB"/>
    <property type="match status" value="1"/>
</dbReference>
<protein>
    <recommendedName>
        <fullName evidence="4">Dipeptidylpeptidase IV N-terminal domain-containing protein</fullName>
    </recommendedName>
</protein>
<keyword evidence="1" id="KW-1133">Transmembrane helix</keyword>
<feature type="transmembrane region" description="Helical" evidence="1">
    <location>
        <begin position="51"/>
        <end position="74"/>
    </location>
</feature>
<evidence type="ECO:0000313" key="3">
    <source>
        <dbReference type="Proteomes" id="UP001208656"/>
    </source>
</evidence>
<dbReference type="RefSeq" id="WP_263060939.1">
    <property type="nucleotide sequence ID" value="NZ_JAOUSE010000004.1"/>
</dbReference>
<gene>
    <name evidence="2" type="ORF">OEV82_02805</name>
</gene>
<dbReference type="EMBL" id="JAOUSE010000004">
    <property type="protein sequence ID" value="MCU9593385.1"/>
    <property type="molecule type" value="Genomic_DNA"/>
</dbReference>
<evidence type="ECO:0000256" key="1">
    <source>
        <dbReference type="SAM" id="Phobius"/>
    </source>
</evidence>
<keyword evidence="1" id="KW-0472">Membrane</keyword>
<organism evidence="2 3">
    <name type="scientific">Pallidibacillus thermolactis</name>
    <dbReference type="NCBI Taxonomy" id="251051"/>
    <lineage>
        <taxon>Bacteria</taxon>
        <taxon>Bacillati</taxon>
        <taxon>Bacillota</taxon>
        <taxon>Bacilli</taxon>
        <taxon>Bacillales</taxon>
        <taxon>Bacillaceae</taxon>
        <taxon>Pallidibacillus</taxon>
    </lineage>
</organism>
<evidence type="ECO:0000313" key="2">
    <source>
        <dbReference type="EMBL" id="MCU9593385.1"/>
    </source>
</evidence>
<sequence>MNMNQQLNHLKEIMDQTIFKKDTLSSKKKQEIYENAIVTKRKKRHHFSAPVLSIALASCFILLIVGLSLTQLFYKQSQNLSHLPEPQNHFRSIIANENKEDNKSDYEETVYYLPFQNYNDPVVDGNQMFVHVHGDRNKHLDIDTFIQYNLETNDYKVLYKSSFSQADMGNTQLNEDWIIWKDFSRSGKSKIMTLNRSTGEMKKITEISGKNEALRSPTLYKEYIAWIYLNIANKEAQVHLHHLLTGETIILANLIYNPESYPTVHMGDGKLVWASHEDGKGFFYLYDLETKNKEKYEAPAPFVIYAKYSNGKIYAINSSGKVYPQEGRVTQYWDELNYGFLDINKKEFHTIIANGKRGWFDAYDDKMVFLDTEDVLYVHEFQKNHLNSTKVPLKNEDPTSVSFDNDGNIIIDYMIQSFDKGHIENQSKVGVIREN</sequence>
<keyword evidence="1" id="KW-0812">Transmembrane</keyword>
<evidence type="ECO:0008006" key="4">
    <source>
        <dbReference type="Google" id="ProtNLM"/>
    </source>
</evidence>
<dbReference type="PANTHER" id="PTHR36842">
    <property type="entry name" value="PROTEIN TOLB HOMOLOG"/>
    <property type="match status" value="1"/>
</dbReference>